<dbReference type="InterPro" id="IPR027417">
    <property type="entry name" value="P-loop_NTPase"/>
</dbReference>
<dbReference type="Gene3D" id="3.80.10.10">
    <property type="entry name" value="Ribonuclease Inhibitor"/>
    <property type="match status" value="2"/>
</dbReference>
<accession>F6HWT4</accession>
<dbReference type="Gene3D" id="1.10.10.10">
    <property type="entry name" value="Winged helix-like DNA-binding domain superfamily/Winged helix DNA-binding domain"/>
    <property type="match status" value="2"/>
</dbReference>
<evidence type="ECO:0000256" key="2">
    <source>
        <dbReference type="ARBA" id="ARBA00022614"/>
    </source>
</evidence>
<dbReference type="Pfam" id="PF05659">
    <property type="entry name" value="RPW8"/>
    <property type="match status" value="2"/>
</dbReference>
<dbReference type="EMBL" id="FN596293">
    <property type="protein sequence ID" value="CCB59148.1"/>
    <property type="molecule type" value="Genomic_DNA"/>
</dbReference>
<keyword evidence="4" id="KW-0547">Nucleotide-binding</keyword>
<dbReference type="Gene3D" id="3.40.50.300">
    <property type="entry name" value="P-loop containing nucleotide triphosphate hydrolases"/>
    <property type="match status" value="2"/>
</dbReference>
<dbReference type="SUPFAM" id="SSF52058">
    <property type="entry name" value="L domain-like"/>
    <property type="match status" value="1"/>
</dbReference>
<feature type="domain" description="RPW8" evidence="7">
    <location>
        <begin position="1"/>
        <end position="151"/>
    </location>
</feature>
<dbReference type="InParanoid" id="F6HWT4"/>
<dbReference type="Gene3D" id="1.10.8.430">
    <property type="entry name" value="Helical domain of apoptotic protease-activating factors"/>
    <property type="match status" value="2"/>
</dbReference>
<reference evidence="9" key="1">
    <citation type="journal article" date="2007" name="Nature">
        <title>The grapevine genome sequence suggests ancestral hexaploidization in major angiosperm phyla.</title>
        <authorList>
            <consortium name="The French-Italian Public Consortium for Grapevine Genome Characterization."/>
            <person name="Jaillon O."/>
            <person name="Aury J.-M."/>
            <person name="Noel B."/>
            <person name="Policriti A."/>
            <person name="Clepet C."/>
            <person name="Casagrande A."/>
            <person name="Choisne N."/>
            <person name="Aubourg S."/>
            <person name="Vitulo N."/>
            <person name="Jubin C."/>
            <person name="Vezzi A."/>
            <person name="Legeai F."/>
            <person name="Hugueney P."/>
            <person name="Dasilva C."/>
            <person name="Horner D."/>
            <person name="Mica E."/>
            <person name="Jublot D."/>
            <person name="Poulain J."/>
            <person name="Bruyere C."/>
            <person name="Billault A."/>
            <person name="Segurens B."/>
            <person name="Gouyvenoux M."/>
            <person name="Ugarte E."/>
            <person name="Cattonaro F."/>
            <person name="Anthouard V."/>
            <person name="Vico V."/>
            <person name="Del Fabbro C."/>
            <person name="Alaux M."/>
            <person name="Di Gaspero G."/>
            <person name="Dumas V."/>
            <person name="Felice N."/>
            <person name="Paillard S."/>
            <person name="Juman I."/>
            <person name="Moroldo M."/>
            <person name="Scalabrin S."/>
            <person name="Canaguier A."/>
            <person name="Le Clainche I."/>
            <person name="Malacrida G."/>
            <person name="Durand E."/>
            <person name="Pesole G."/>
            <person name="Laucou V."/>
            <person name="Chatelet P."/>
            <person name="Merdinoglu D."/>
            <person name="Delledonne M."/>
            <person name="Pezzotti M."/>
            <person name="Lecharny A."/>
            <person name="Scarpelli C."/>
            <person name="Artiguenave F."/>
            <person name="Pe M.E."/>
            <person name="Valle G."/>
            <person name="Morgante M."/>
            <person name="Caboche M."/>
            <person name="Adam-Blondon A.-F."/>
            <person name="Weissenbach J."/>
            <person name="Quetier F."/>
            <person name="Wincker P."/>
        </authorList>
    </citation>
    <scope>NUCLEOTIDE SEQUENCE [LARGE SCALE GENOMIC DNA]</scope>
    <source>
        <strain evidence="9">cv. Pinot noir / PN40024</strain>
    </source>
</reference>
<evidence type="ECO:0000256" key="4">
    <source>
        <dbReference type="ARBA" id="ARBA00022741"/>
    </source>
</evidence>
<organism evidence="8 9">
    <name type="scientific">Vitis vinifera</name>
    <name type="common">Grape</name>
    <dbReference type="NCBI Taxonomy" id="29760"/>
    <lineage>
        <taxon>Eukaryota</taxon>
        <taxon>Viridiplantae</taxon>
        <taxon>Streptophyta</taxon>
        <taxon>Embryophyta</taxon>
        <taxon>Tracheophyta</taxon>
        <taxon>Spermatophyta</taxon>
        <taxon>Magnoliopsida</taxon>
        <taxon>eudicotyledons</taxon>
        <taxon>Gunneridae</taxon>
        <taxon>Pentapetalae</taxon>
        <taxon>rosids</taxon>
        <taxon>Vitales</taxon>
        <taxon>Vitaceae</taxon>
        <taxon>Viteae</taxon>
        <taxon>Vitis</taxon>
    </lineage>
</organism>
<dbReference type="InterPro" id="IPR003593">
    <property type="entry name" value="AAA+_ATPase"/>
</dbReference>
<dbReference type="GO" id="GO:0005524">
    <property type="term" value="F:ATP binding"/>
    <property type="evidence" value="ECO:0007669"/>
    <property type="project" value="UniProtKB-KW"/>
</dbReference>
<dbReference type="PROSITE" id="PS51153">
    <property type="entry name" value="RPW8"/>
    <property type="match status" value="2"/>
</dbReference>
<dbReference type="SUPFAM" id="SSF52540">
    <property type="entry name" value="P-loop containing nucleoside triphosphate hydrolases"/>
    <property type="match status" value="2"/>
</dbReference>
<evidence type="ECO:0000313" key="9">
    <source>
        <dbReference type="Proteomes" id="UP000009183"/>
    </source>
</evidence>
<keyword evidence="6" id="KW-0067">ATP-binding</keyword>
<keyword evidence="2" id="KW-0433">Leucine-rich repeat</keyword>
<dbReference type="InterPro" id="IPR036388">
    <property type="entry name" value="WH-like_DNA-bd_sf"/>
</dbReference>
<evidence type="ECO:0000313" key="8">
    <source>
        <dbReference type="EMBL" id="CCB59148.1"/>
    </source>
</evidence>
<evidence type="ECO:0000259" key="7">
    <source>
        <dbReference type="PROSITE" id="PS51153"/>
    </source>
</evidence>
<dbReference type="PaxDb" id="29760-VIT_00s0487g00030.t01"/>
<dbReference type="InterPro" id="IPR008808">
    <property type="entry name" value="Powdery_mildew-R_dom"/>
</dbReference>
<gene>
    <name evidence="8" type="ORF">VIT_00s0487g00030</name>
</gene>
<evidence type="ECO:0000256" key="6">
    <source>
        <dbReference type="ARBA" id="ARBA00022840"/>
    </source>
</evidence>
<dbReference type="ExpressionAtlas" id="F6HWT4">
    <property type="expression patterns" value="baseline and differential"/>
</dbReference>
<dbReference type="Proteomes" id="UP000009183">
    <property type="component" value="Unassembled WGS sequence, unordered"/>
</dbReference>
<dbReference type="HOGENOM" id="CLU_243788_0_0_1"/>
<keyword evidence="9" id="KW-1185">Reference proteome</keyword>
<feature type="domain" description="RPW8" evidence="7">
    <location>
        <begin position="1014"/>
        <end position="1165"/>
    </location>
</feature>
<sequence>MALELVGGAALGAVFEKLFAAVEDARTKATKFYSSLKKLEETLKSINPSILEMKRMNDQLDRPKEEMEKLIQILKDGEKLIHKCSKVSCRNYFKKWRYANEIEALEDSLRKIFQVELQAQLSRNNMQILVLLKSNRFSWSNKGVSVKYESLGSCEATDPPAFMVGLDVPLKELKRWLFTDGESRIVVSAPGGCGKTTLAKRLCHDQQVKEYFQHIFYVTVSKTFNLIGIIKKLFWHSDEQVPGFQNEEDAVNQLELMLKRKVESGRILLVLDDVWSGSESFLTKFNFQISGCKVLITSRNEFPKFGSTYNLKLLSEEDAKTLFRHSAIPEDGSGSSMPGEDLVNTIVRRCKGFPLALEVVGRSLHGQPVEIWRSTLMKLSEGESIVNSEDELRNCLQSSLDALADKDIMLKECFMDLGSFPEDQKIPATALIDMWAELHKLDKDGIYAVINLQNLCSQNLLNLVVTRNDANEIGWCYKDAFVMQHDLLRDLAIYQSNQEPIEKRKRLIVDLTGNRLPEWWTKENQPQLSARLVSISTDEMFSSNWCNMQLPEAEALILNFNQTENKYELPEFMKQMDKLKVLVVTNYGFCAAELTNFSVLGSLSNLKRIRLEQVSIPRLCNTSMELKNLEKLSLVMCHKIGQAFASSTIQIPEMLPNLREINIDYCNDLVELPEGFCDLVQLNKLSISNCHKLSALPEGIGKLANLEVLRVSACTLVSKLPDSMGSLHKLSVLDITGCLRIRKMPKQIGELRGLRELHMRRCPGLRELPPSVTLLVDLERVICDEETAQLWECAQPQIVRHCKRLPLALEVVGRSLHGQPVEVWRSRLMKLSEGQSVVDSEADLRKCLQSSLDALNDEDVMLKECFMDLGSFPQDQKIPATALIDKDGVDAIANLQKLSSWSLLNLVVTRFGRVIFKGIYGKFLYKNSFFLFKKIKTENGNKKIKANYSVCLLVSQVDVKSITADTRNFHEVQWKLLGYLQVPELTSQNTVGEGRNQPSKHKTPYFGGCGEEILMSAELVGGSALGAGFGKLITAVLDARKKITQFDSSLKKLEERLNSITPSIVEVKKFMDQSNHPRVELEKLIQILKDGEKLIHKCSEVSSCDYFNNWRYANKIKALDGSIEKNFQVEMQVIQLWSTTVLPKSNRLSLSNRGVSDNYESLGSCEATDPPAFMVGLDVPLKELKRRLFTDGESRIVVSAPGGCGKTTLAKRLCHDQQVKEYFTDICYVTVSKTCDLIGIIKKLFWHNAERVQGFQSEEDAVNQLELMLKRKVESGRILLVLDDVWSGSKSVPDKFKFQISKFKVLVTSRNEFPGFGSTYNLKLLSEEDAKTLFCHSAIPEDGSRSSMPSEELVNGIVRRCKGFPLALEVVGRSLHEQPVEIWRSTLMKLSEGESIVNSEDELRNCLQSSLDALDDKDIMLKECFMDLGSFPEDQKIPATALIDMWAELHNLDKGGIYAISNLHKLCSRNLLNLVVTRSSRNDANEIDWCYNDAFVMQHDLLRDLAIYQSEQEPIEKRKRLIVDLTGNRLPEWWTKEKQPRSSARLVSISTDEMFSSSWCSMQLPEAEALILNFNQTEKKYELSEFMKQMDELKVLVVTNYGFCTAELTNFSVLGSLSNLKRIRLEKVSIPTLCKTSIELKNLEKLSLVMCHKIGLAFASSTIQIPEMLPNLREINIDYCNDLVELPEGFCDLIQLNKLGISNCHKLSSLPEGIGKLTNLEVLRVSSCTLVSKLPDSMGSLHKLRVLDITGCLLIRKMPKQIGELRSLREFHMRRCQCLCELPLSVTDLVDLKRVICDEETAQLWECFTHLLPDLTLLVPEEIINLNWL</sequence>
<evidence type="ECO:0000256" key="3">
    <source>
        <dbReference type="ARBA" id="ARBA00022737"/>
    </source>
</evidence>
<evidence type="ECO:0000256" key="1">
    <source>
        <dbReference type="ARBA" id="ARBA00008894"/>
    </source>
</evidence>
<dbReference type="PANTHER" id="PTHR36766">
    <property type="entry name" value="PLANT BROAD-SPECTRUM MILDEW RESISTANCE PROTEIN RPW8"/>
    <property type="match status" value="1"/>
</dbReference>
<protein>
    <recommendedName>
        <fullName evidence="7">RPW8 domain-containing protein</fullName>
    </recommendedName>
</protein>
<dbReference type="GO" id="GO:0043531">
    <property type="term" value="F:ADP binding"/>
    <property type="evidence" value="ECO:0007669"/>
    <property type="project" value="InterPro"/>
</dbReference>
<dbReference type="PANTHER" id="PTHR36766:SF3">
    <property type="entry name" value="RPW8 DOMAIN-CONTAINING PROTEIN"/>
    <property type="match status" value="1"/>
</dbReference>
<keyword evidence="3" id="KW-0677">Repeat</keyword>
<name>F6HWT4_VITVI</name>
<keyword evidence="5" id="KW-0611">Plant defense</keyword>
<dbReference type="Pfam" id="PF00931">
    <property type="entry name" value="NB-ARC"/>
    <property type="match status" value="2"/>
</dbReference>
<dbReference type="eggNOG" id="ENOG502SJIN">
    <property type="taxonomic scope" value="Eukaryota"/>
</dbReference>
<dbReference type="PRINTS" id="PR00364">
    <property type="entry name" value="DISEASERSIST"/>
</dbReference>
<evidence type="ECO:0000256" key="5">
    <source>
        <dbReference type="ARBA" id="ARBA00022821"/>
    </source>
</evidence>
<dbReference type="SUPFAM" id="SSF52047">
    <property type="entry name" value="RNI-like"/>
    <property type="match status" value="1"/>
</dbReference>
<dbReference type="GO" id="GO:0006952">
    <property type="term" value="P:defense response"/>
    <property type="evidence" value="ECO:0007669"/>
    <property type="project" value="UniProtKB-KW"/>
</dbReference>
<proteinExistence type="inferred from homology"/>
<dbReference type="SMR" id="F6HWT4"/>
<comment type="similarity">
    <text evidence="1">Belongs to the disease resistance NB-LRR family.</text>
</comment>
<dbReference type="InterPro" id="IPR002182">
    <property type="entry name" value="NB-ARC"/>
</dbReference>
<dbReference type="FunFam" id="3.80.10.10:FF:001428">
    <property type="entry name" value="Probable disease resistance protein At5g04720"/>
    <property type="match status" value="2"/>
</dbReference>
<dbReference type="InterPro" id="IPR032675">
    <property type="entry name" value="LRR_dom_sf"/>
</dbReference>
<dbReference type="InterPro" id="IPR042197">
    <property type="entry name" value="Apaf_helical"/>
</dbReference>
<dbReference type="SMART" id="SM00382">
    <property type="entry name" value="AAA"/>
    <property type="match status" value="2"/>
</dbReference>